<gene>
    <name evidence="2" type="ORF">I5907_13885</name>
</gene>
<organism evidence="2 3">
    <name type="scientific">Panacibacter microcysteis</name>
    <dbReference type="NCBI Taxonomy" id="2793269"/>
    <lineage>
        <taxon>Bacteria</taxon>
        <taxon>Pseudomonadati</taxon>
        <taxon>Bacteroidota</taxon>
        <taxon>Chitinophagia</taxon>
        <taxon>Chitinophagales</taxon>
        <taxon>Chitinophagaceae</taxon>
        <taxon>Panacibacter</taxon>
    </lineage>
</organism>
<dbReference type="AlphaFoldDB" id="A0A931E5B2"/>
<comment type="caution">
    <text evidence="2">The sequence shown here is derived from an EMBL/GenBank/DDBJ whole genome shotgun (WGS) entry which is preliminary data.</text>
</comment>
<keyword evidence="1" id="KW-1133">Transmembrane helix</keyword>
<name>A0A931E5B2_9BACT</name>
<evidence type="ECO:0008006" key="4">
    <source>
        <dbReference type="Google" id="ProtNLM"/>
    </source>
</evidence>
<evidence type="ECO:0000313" key="2">
    <source>
        <dbReference type="EMBL" id="MBG9377328.1"/>
    </source>
</evidence>
<keyword evidence="1" id="KW-0472">Membrane</keyword>
<keyword evidence="3" id="KW-1185">Reference proteome</keyword>
<reference evidence="2" key="1">
    <citation type="submission" date="2020-11" db="EMBL/GenBank/DDBJ databases">
        <title>Bacterial whole genome sequence for Panacibacter sp. DH6.</title>
        <authorList>
            <person name="Le V."/>
            <person name="Ko S."/>
            <person name="Ahn C.-Y."/>
            <person name="Oh H.-M."/>
        </authorList>
    </citation>
    <scope>NUCLEOTIDE SEQUENCE</scope>
    <source>
        <strain evidence="2">DH6</strain>
    </source>
</reference>
<evidence type="ECO:0000256" key="1">
    <source>
        <dbReference type="SAM" id="Phobius"/>
    </source>
</evidence>
<sequence>MKKFLTVIFSIVLFASTAFIFYLNVKLYYRPTFASEAPYINTDIINQLHFLKSTIHNGAATTMQQAYPEGFVFTQAVYGLSWCEVAARLEHRTALYKEAIHEISYASEQLSSSEGQGGFDSTLAIPFGAYYAGWSNYLLGKKLTVQLPHERDTAAIKHFKQVCAQIDSALQQEVYPESYSGFSWPADVFVAAASLQLHDQLFEPLYRQSLHLWIERVKKTTDQNGFIPYDASVDGTPQHIARGSSESLILNFLIDIDPAFANQQFALYQKAFLDYRFGLPGIREFPKGNDNTGDVDSGPVILSMGSAATIVGIRVLALYNDSTRALAVRNGIEAFGLAYTSENEKKYLLGQWPMADVFIAWAHTTEMTKEQACNTSKAWRLQFQLYSLIILSILFWSLRLLLRLPNKMANY</sequence>
<evidence type="ECO:0000313" key="3">
    <source>
        <dbReference type="Proteomes" id="UP000628448"/>
    </source>
</evidence>
<feature type="transmembrane region" description="Helical" evidence="1">
    <location>
        <begin position="383"/>
        <end position="402"/>
    </location>
</feature>
<keyword evidence="1" id="KW-0812">Transmembrane</keyword>
<proteinExistence type="predicted"/>
<dbReference type="Proteomes" id="UP000628448">
    <property type="component" value="Unassembled WGS sequence"/>
</dbReference>
<dbReference type="EMBL" id="JADWYR010000002">
    <property type="protein sequence ID" value="MBG9377328.1"/>
    <property type="molecule type" value="Genomic_DNA"/>
</dbReference>
<dbReference type="RefSeq" id="WP_196991416.1">
    <property type="nucleotide sequence ID" value="NZ_JADWYR010000002.1"/>
</dbReference>
<accession>A0A931E5B2</accession>
<protein>
    <recommendedName>
        <fullName evidence="4">Linalool dehydratase/isomerase domain-containing protein</fullName>
    </recommendedName>
</protein>